<proteinExistence type="inferred from homology"/>
<dbReference type="SUPFAM" id="SSF53383">
    <property type="entry name" value="PLP-dependent transferases"/>
    <property type="match status" value="2"/>
</dbReference>
<dbReference type="Gene3D" id="3.90.1150.10">
    <property type="entry name" value="Aspartate Aminotransferase, domain 1"/>
    <property type="match status" value="2"/>
</dbReference>
<dbReference type="InterPro" id="IPR015424">
    <property type="entry name" value="PyrdxlP-dep_Trfase"/>
</dbReference>
<dbReference type="InterPro" id="IPR002129">
    <property type="entry name" value="PyrdxlP-dep_de-COase"/>
</dbReference>
<dbReference type="InterPro" id="IPR021115">
    <property type="entry name" value="Pyridoxal-P_BS"/>
</dbReference>
<keyword evidence="8" id="KW-1185">Reference proteome</keyword>
<reference evidence="7 8" key="1">
    <citation type="journal article" date="2020" name="bioRxiv">
        <title>Sequence and annotation of 42 cannabis genomes reveals extensive copy number variation in cannabinoid synthesis and pathogen resistance genes.</title>
        <authorList>
            <person name="Mckernan K.J."/>
            <person name="Helbert Y."/>
            <person name="Kane L.T."/>
            <person name="Ebling H."/>
            <person name="Zhang L."/>
            <person name="Liu B."/>
            <person name="Eaton Z."/>
            <person name="Mclaughlin S."/>
            <person name="Kingan S."/>
            <person name="Baybayan P."/>
            <person name="Concepcion G."/>
            <person name="Jordan M."/>
            <person name="Riva A."/>
            <person name="Barbazuk W."/>
            <person name="Harkins T."/>
        </authorList>
    </citation>
    <scope>NUCLEOTIDE SEQUENCE [LARGE SCALE GENOMIC DNA]</scope>
    <source>
        <strain evidence="8">cv. Jamaican Lion 4</strain>
        <tissue evidence="7">Leaf</tissue>
    </source>
</reference>
<dbReference type="PRINTS" id="PR00800">
    <property type="entry name" value="YHDCRBOXLASE"/>
</dbReference>
<organism evidence="7 8">
    <name type="scientific">Cannabis sativa</name>
    <name type="common">Hemp</name>
    <name type="synonym">Marijuana</name>
    <dbReference type="NCBI Taxonomy" id="3483"/>
    <lineage>
        <taxon>Eukaryota</taxon>
        <taxon>Viridiplantae</taxon>
        <taxon>Streptophyta</taxon>
        <taxon>Embryophyta</taxon>
        <taxon>Tracheophyta</taxon>
        <taxon>Spermatophyta</taxon>
        <taxon>Magnoliopsida</taxon>
        <taxon>eudicotyledons</taxon>
        <taxon>Gunneridae</taxon>
        <taxon>Pentapetalae</taxon>
        <taxon>rosids</taxon>
        <taxon>fabids</taxon>
        <taxon>Rosales</taxon>
        <taxon>Cannabaceae</taxon>
        <taxon>Cannabis</taxon>
    </lineage>
</organism>
<dbReference type="InterPro" id="IPR010977">
    <property type="entry name" value="Aromatic_deC"/>
</dbReference>
<dbReference type="FunFam" id="3.40.640.10:FF:000025">
    <property type="entry name" value="Histidine decarboxylase"/>
    <property type="match status" value="2"/>
</dbReference>
<dbReference type="GO" id="GO:0030170">
    <property type="term" value="F:pyridoxal phosphate binding"/>
    <property type="evidence" value="ECO:0007669"/>
    <property type="project" value="InterPro"/>
</dbReference>
<comment type="similarity">
    <text evidence="2">Belongs to the group II decarboxylase family.</text>
</comment>
<dbReference type="Gene3D" id="3.40.640.10">
    <property type="entry name" value="Type I PLP-dependent aspartate aminotransferase-like (Major domain)"/>
    <property type="match status" value="2"/>
</dbReference>
<gene>
    <name evidence="7" type="ORF">G4B88_024636</name>
</gene>
<dbReference type="InterPro" id="IPR015421">
    <property type="entry name" value="PyrdxlP-dep_Trfase_major"/>
</dbReference>
<dbReference type="EMBL" id="JAATIQ010000080">
    <property type="protein sequence ID" value="KAF4387064.1"/>
    <property type="molecule type" value="Genomic_DNA"/>
</dbReference>
<sequence>MNNPLNSEDLRKQGHMVIDFIADYYKNIETYPVLTKVQPGYLQTRLPESAPTDPEPLKAILDDITRHIIPGLTHWQSPTHFALFPNTASTAGFLGEILAAGFNVVGLNWVSSPAATELETILMDWLGEMLKLPKSFLFSGTGGGVLQGTTCEAVICTLVAARDRKLAQIGGENIGKLVVYGSDQTHSAFQKASKIVGILPENCRIIETNKMTSFSMSSKILKQKMFADVEAGLVPLFVCATVGTTATTAVDPLGAIADVAKEYDVWVHVDAAYAGSACICPEFRHFIDGVERVNSFSFNAHKWLFTTLDCCCLWVKDPKALTKSLTTNPEFLNNKATESKKVVDYKDWQIALSRRFRALKLWLVLRSYGVEGLRNLIRSHVEMAKQFEALLGSDDRFEVVVSRNFSLVCFRISPFAITKFNRQKIGNDVVRGDVVINGDKYLRETCINEVNKELLESINGSGRIYLSHCVVGGVFALRMAIGSTLTEESHIVKAWKVATMNNPLNSEDLRKQGHMVIDFIADYYKNIETYPVLTKVQPGYLQTRLPESAPTDPEPLKAILDDITRHIIPGLTHWQSPTHFALFPNTASTAGFLGEILAAGFNVVGLNWVSSPAATELETILMDWLGEMLKLPESFLFSGTGGGVLQGTTCEAVICTLVAARDQKLAQIGGDNIGKLVVYGSDQTHSAFQKASKIVGILPENCRIIETNKTMSFSMSSKILKQKMFADVEAGLVPLFVCATVGTTATTAVDPLGAIADVAKEYDVWVHVDAAYAGSACICPEFRHFIDGVERVNSFSFNAHKWLFTTLDCCCLWVKDPKALTKSLTTSPEFLNNKATESNKVVDYKDWQIALSRRFRALKLWLVLRSYGVEGLRNLIRSHVEMAKQFEALLGSDDRFEVVVSRNFSLVCFRISPFAITKFNRQKIGNDVVRGDVVINGDKYLRETCINEVNKKLLESINGSGRIYLSHCVVGGVFVLRMAIGSTLTEESHIVKAWKVVKEHAHNEYVIIN</sequence>
<dbReference type="PANTHER" id="PTHR11999">
    <property type="entry name" value="GROUP II PYRIDOXAL-5-PHOSPHATE DECARBOXYLASE"/>
    <property type="match status" value="1"/>
</dbReference>
<dbReference type="InterPro" id="IPR015422">
    <property type="entry name" value="PyrdxlP-dep_Trfase_small"/>
</dbReference>
<evidence type="ECO:0000313" key="8">
    <source>
        <dbReference type="Proteomes" id="UP000583929"/>
    </source>
</evidence>
<name>A0A7J6GVV7_CANSA</name>
<dbReference type="AlphaFoldDB" id="A0A7J6GVV7"/>
<protein>
    <recommendedName>
        <fullName evidence="9">Tyrosine decarboxylase</fullName>
    </recommendedName>
</protein>
<evidence type="ECO:0000313" key="7">
    <source>
        <dbReference type="EMBL" id="KAF4387064.1"/>
    </source>
</evidence>
<accession>A0A7J6GVV7</accession>
<evidence type="ECO:0000256" key="1">
    <source>
        <dbReference type="ARBA" id="ARBA00001933"/>
    </source>
</evidence>
<dbReference type="GO" id="GO:0005737">
    <property type="term" value="C:cytoplasm"/>
    <property type="evidence" value="ECO:0007669"/>
    <property type="project" value="TreeGrafter"/>
</dbReference>
<comment type="cofactor">
    <cofactor evidence="1 6">
        <name>pyridoxal 5'-phosphate</name>
        <dbReference type="ChEBI" id="CHEBI:597326"/>
    </cofactor>
</comment>
<dbReference type="CDD" id="cd06450">
    <property type="entry name" value="DOPA_deC_like"/>
    <property type="match status" value="2"/>
</dbReference>
<dbReference type="Pfam" id="PF00282">
    <property type="entry name" value="Pyridoxal_deC"/>
    <property type="match status" value="2"/>
</dbReference>
<evidence type="ECO:0000256" key="2">
    <source>
        <dbReference type="ARBA" id="ARBA00009533"/>
    </source>
</evidence>
<dbReference type="GO" id="GO:0006520">
    <property type="term" value="P:amino acid metabolic process"/>
    <property type="evidence" value="ECO:0007669"/>
    <property type="project" value="InterPro"/>
</dbReference>
<comment type="caution">
    <text evidence="7">The sequence shown here is derived from an EMBL/GenBank/DDBJ whole genome shotgun (WGS) entry which is preliminary data.</text>
</comment>
<evidence type="ECO:0000256" key="3">
    <source>
        <dbReference type="ARBA" id="ARBA00022793"/>
    </source>
</evidence>
<dbReference type="Gene3D" id="1.20.1340.10">
    <property type="entry name" value="dopa decarboxylase, N-terminal domain"/>
    <property type="match status" value="2"/>
</dbReference>
<evidence type="ECO:0000256" key="6">
    <source>
        <dbReference type="PIRSR" id="PIRSR602129-50"/>
    </source>
</evidence>
<dbReference type="Proteomes" id="UP000583929">
    <property type="component" value="Unassembled WGS sequence"/>
</dbReference>
<evidence type="ECO:0000256" key="5">
    <source>
        <dbReference type="ARBA" id="ARBA00023239"/>
    </source>
</evidence>
<dbReference type="GO" id="GO:0019752">
    <property type="term" value="P:carboxylic acid metabolic process"/>
    <property type="evidence" value="ECO:0007669"/>
    <property type="project" value="InterPro"/>
</dbReference>
<dbReference type="GO" id="GO:0016831">
    <property type="term" value="F:carboxy-lyase activity"/>
    <property type="evidence" value="ECO:0007669"/>
    <property type="project" value="UniProtKB-KW"/>
</dbReference>
<keyword evidence="5" id="KW-0456">Lyase</keyword>
<keyword evidence="4 6" id="KW-0663">Pyridoxal phosphate</keyword>
<keyword evidence="3" id="KW-0210">Decarboxylase</keyword>
<dbReference type="PROSITE" id="PS00392">
    <property type="entry name" value="DDC_GAD_HDC_YDC"/>
    <property type="match status" value="2"/>
</dbReference>
<feature type="modified residue" description="N6-(pyridoxal phosphate)lysine" evidence="6">
    <location>
        <position position="302"/>
    </location>
</feature>
<dbReference type="PANTHER" id="PTHR11999:SF96">
    <property type="entry name" value="TYROSINE DECARBOXYLASE"/>
    <property type="match status" value="1"/>
</dbReference>
<evidence type="ECO:0008006" key="9">
    <source>
        <dbReference type="Google" id="ProtNLM"/>
    </source>
</evidence>
<evidence type="ECO:0000256" key="4">
    <source>
        <dbReference type="ARBA" id="ARBA00022898"/>
    </source>
</evidence>